<feature type="transmembrane region" description="Helical" evidence="5">
    <location>
        <begin position="181"/>
        <end position="209"/>
    </location>
</feature>
<dbReference type="Proteomes" id="UP000002748">
    <property type="component" value="Unassembled WGS sequence"/>
</dbReference>
<feature type="transmembrane region" description="Helical" evidence="5">
    <location>
        <begin position="390"/>
        <end position="413"/>
    </location>
</feature>
<dbReference type="PANTHER" id="PTHR23508">
    <property type="entry name" value="CARBOXYLIC ACID TRANSPORTER PROTEIN HOMOLOG"/>
    <property type="match status" value="1"/>
</dbReference>
<evidence type="ECO:0000256" key="4">
    <source>
        <dbReference type="ARBA" id="ARBA00023136"/>
    </source>
</evidence>
<feature type="transmembrane region" description="Helical" evidence="5">
    <location>
        <begin position="261"/>
        <end position="281"/>
    </location>
</feature>
<sequence length="512" mass="55669">MAGLKNIFSKKSTEVDSEAEARRRASVAKSKRRKAKLGSTATIFAAGAALFSDGYANAVISPVNTVLAILYPETMDSKKNNNRTVLSAVAFAGMILGILSFGVISDKMGRKPGMFLTSSIIVICLILCAASSGPPQVMINCLIAFRFFLGIGIGGEYPCGSTAAAESSENSTVKKGRQQRLFVWATHFIIDMGFPAAWFVPLVLVWIFGESRKGLGIVWRGAFVLGAFPPLLLIIARLFMDEPEVYKKNSMKHKKIPYKLIFRRYWVRLLAVCFCMYAGTITSKAIGDDPPLVQQLGWGCLINFFYVPGAFIGAYLCDWLGPKPTMILGLVMQSIFGFALSGAYGYFKERIVGFAIMYGIFLSWGEVGPGNNVVLFAAKASGPTAARAQLYSLAAASGKVGAFIGTYTFDYIVRRFPPGDLQETGIFYIGSGLALLSALVVLIFFPNIRADAMNDEDALFRQYLIEHGYDVSGMGIGSETSLESGATIEDDKKVFPNGVREEVVEADIDDKK</sequence>
<feature type="transmembrane region" description="Helical" evidence="5">
    <location>
        <begin position="353"/>
        <end position="378"/>
    </location>
</feature>
<evidence type="ECO:0000313" key="8">
    <source>
        <dbReference type="Proteomes" id="UP000002748"/>
    </source>
</evidence>
<dbReference type="SUPFAM" id="SSF103473">
    <property type="entry name" value="MFS general substrate transporter"/>
    <property type="match status" value="1"/>
</dbReference>
<feature type="transmembrane region" description="Helical" evidence="5">
    <location>
        <begin position="221"/>
        <end position="240"/>
    </location>
</feature>
<dbReference type="GO" id="GO:0005886">
    <property type="term" value="C:plasma membrane"/>
    <property type="evidence" value="ECO:0007669"/>
    <property type="project" value="TreeGrafter"/>
</dbReference>
<comment type="subcellular location">
    <subcellularLocation>
        <location evidence="1">Membrane</location>
        <topology evidence="1">Multi-pass membrane protein</topology>
    </subcellularLocation>
</comment>
<feature type="transmembrane region" description="Helical" evidence="5">
    <location>
        <begin position="425"/>
        <end position="445"/>
    </location>
</feature>
<dbReference type="PANTHER" id="PTHR23508:SF10">
    <property type="entry name" value="CARBOXYLIC ACID TRANSPORTER PROTEIN HOMOLOG"/>
    <property type="match status" value="1"/>
</dbReference>
<dbReference type="InterPro" id="IPR005828">
    <property type="entry name" value="MFS_sugar_transport-like"/>
</dbReference>
<evidence type="ECO:0000256" key="5">
    <source>
        <dbReference type="SAM" id="Phobius"/>
    </source>
</evidence>
<feature type="transmembrane region" description="Helical" evidence="5">
    <location>
        <begin position="296"/>
        <end position="316"/>
    </location>
</feature>
<dbReference type="InterPro" id="IPR020846">
    <property type="entry name" value="MFS_dom"/>
</dbReference>
<organism evidence="7 8">
    <name type="scientific">Trichosporon asahii var. asahii (strain ATCC 90039 / CBS 2479 / JCM 2466 / KCTC 7840 / NBRC 103889/ NCYC 2677 / UAMH 7654)</name>
    <name type="common">Yeast</name>
    <dbReference type="NCBI Taxonomy" id="1186058"/>
    <lineage>
        <taxon>Eukaryota</taxon>
        <taxon>Fungi</taxon>
        <taxon>Dikarya</taxon>
        <taxon>Basidiomycota</taxon>
        <taxon>Agaricomycotina</taxon>
        <taxon>Tremellomycetes</taxon>
        <taxon>Trichosporonales</taxon>
        <taxon>Trichosporonaceae</taxon>
        <taxon>Trichosporon</taxon>
    </lineage>
</organism>
<gene>
    <name evidence="7" type="ORF">A1Q1_01084</name>
</gene>
<evidence type="ECO:0000256" key="1">
    <source>
        <dbReference type="ARBA" id="ARBA00004141"/>
    </source>
</evidence>
<proteinExistence type="predicted"/>
<keyword evidence="2 5" id="KW-0812">Transmembrane</keyword>
<dbReference type="InterPro" id="IPR036259">
    <property type="entry name" value="MFS_trans_sf"/>
</dbReference>
<feature type="transmembrane region" description="Helical" evidence="5">
    <location>
        <begin position="85"/>
        <end position="104"/>
    </location>
</feature>
<keyword evidence="3 5" id="KW-1133">Transmembrane helix</keyword>
<protein>
    <submittedName>
        <fullName evidence="7">Phospholipid transporter</fullName>
    </submittedName>
</protein>
<comment type="caution">
    <text evidence="7">The sequence shown here is derived from an EMBL/GenBank/DDBJ whole genome shotgun (WGS) entry which is preliminary data.</text>
</comment>
<dbReference type="Gene3D" id="1.20.1250.20">
    <property type="entry name" value="MFS general substrate transporter like domains"/>
    <property type="match status" value="1"/>
</dbReference>
<feature type="domain" description="Major facilitator superfamily (MFS) profile" evidence="6">
    <location>
        <begin position="42"/>
        <end position="449"/>
    </location>
</feature>
<feature type="transmembrane region" description="Helical" evidence="5">
    <location>
        <begin position="328"/>
        <end position="347"/>
    </location>
</feature>
<dbReference type="AlphaFoldDB" id="J4UEQ0"/>
<reference evidence="7 8" key="1">
    <citation type="journal article" date="2012" name="Eukaryot. Cell">
        <title>Draft genome sequence of CBS 2479, the standard type strain of Trichosporon asahii.</title>
        <authorList>
            <person name="Yang R.Y."/>
            <person name="Li H.T."/>
            <person name="Zhu H."/>
            <person name="Zhou G.P."/>
            <person name="Wang M."/>
            <person name="Wang L."/>
        </authorList>
    </citation>
    <scope>NUCLEOTIDE SEQUENCE [LARGE SCALE GENOMIC DNA]</scope>
    <source>
        <strain evidence="8">ATCC 90039 / CBS 2479 / JCM 2466 / KCTC 7840 / NCYC 2677 / UAMH 7654</strain>
    </source>
</reference>
<dbReference type="PROSITE" id="PS50850">
    <property type="entry name" value="MFS"/>
    <property type="match status" value="1"/>
</dbReference>
<evidence type="ECO:0000256" key="2">
    <source>
        <dbReference type="ARBA" id="ARBA00022692"/>
    </source>
</evidence>
<dbReference type="GO" id="GO:0046943">
    <property type="term" value="F:carboxylic acid transmembrane transporter activity"/>
    <property type="evidence" value="ECO:0007669"/>
    <property type="project" value="TreeGrafter"/>
</dbReference>
<feature type="transmembrane region" description="Helical" evidence="5">
    <location>
        <begin position="113"/>
        <end position="131"/>
    </location>
</feature>
<keyword evidence="4 5" id="KW-0472">Membrane</keyword>
<dbReference type="RefSeq" id="XP_014180840.1">
    <property type="nucleotide sequence ID" value="XM_014325365.1"/>
</dbReference>
<name>J4UEQ0_TRIAS</name>
<dbReference type="HOGENOM" id="CLU_001265_46_12_1"/>
<dbReference type="GeneID" id="25984598"/>
<dbReference type="EMBL" id="ALBS01000157">
    <property type="protein sequence ID" value="EJT49770.1"/>
    <property type="molecule type" value="Genomic_DNA"/>
</dbReference>
<dbReference type="OrthoDB" id="2261376at2759"/>
<dbReference type="KEGG" id="tasa:A1Q1_01084"/>
<evidence type="ECO:0000259" key="6">
    <source>
        <dbReference type="PROSITE" id="PS50850"/>
    </source>
</evidence>
<accession>J4UEQ0</accession>
<evidence type="ECO:0000256" key="3">
    <source>
        <dbReference type="ARBA" id="ARBA00022989"/>
    </source>
</evidence>
<dbReference type="VEuPathDB" id="FungiDB:A1Q1_01084"/>
<dbReference type="Pfam" id="PF00083">
    <property type="entry name" value="Sugar_tr"/>
    <property type="match status" value="2"/>
</dbReference>
<evidence type="ECO:0000313" key="7">
    <source>
        <dbReference type="EMBL" id="EJT49770.1"/>
    </source>
</evidence>